<dbReference type="AlphaFoldDB" id="A0A1C1CCH1"/>
<reference evidence="3" key="1">
    <citation type="submission" date="2015-07" db="EMBL/GenBank/DDBJ databases">
        <authorList>
            <person name="Teixeira M.M."/>
            <person name="Souza R.C."/>
            <person name="Almeida L.G."/>
            <person name="Vicente V.A."/>
            <person name="de Hoog S."/>
            <person name="Bocca A.L."/>
            <person name="de Almeida S.R."/>
            <person name="Vasconcelos A.T."/>
            <person name="Felipe M.S."/>
        </authorList>
    </citation>
    <scope>NUCLEOTIDE SEQUENCE [LARGE SCALE GENOMIC DNA]</scope>
    <source>
        <strain evidence="3">KSF</strain>
    </source>
</reference>
<organism evidence="2 3">
    <name type="scientific">Cladophialophora carrionii</name>
    <dbReference type="NCBI Taxonomy" id="86049"/>
    <lineage>
        <taxon>Eukaryota</taxon>
        <taxon>Fungi</taxon>
        <taxon>Dikarya</taxon>
        <taxon>Ascomycota</taxon>
        <taxon>Pezizomycotina</taxon>
        <taxon>Eurotiomycetes</taxon>
        <taxon>Chaetothyriomycetidae</taxon>
        <taxon>Chaetothyriales</taxon>
        <taxon>Herpotrichiellaceae</taxon>
        <taxon>Cladophialophora</taxon>
    </lineage>
</organism>
<proteinExistence type="predicted"/>
<protein>
    <submittedName>
        <fullName evidence="2">Uncharacterized protein</fullName>
    </submittedName>
</protein>
<dbReference type="eggNOG" id="ENOG502RQVS">
    <property type="taxonomic scope" value="Eukaryota"/>
</dbReference>
<dbReference type="VEuPathDB" id="FungiDB:G647_09343"/>
<comment type="caution">
    <text evidence="2">The sequence shown here is derived from an EMBL/GenBank/DDBJ whole genome shotgun (WGS) entry which is preliminary data.</text>
</comment>
<gene>
    <name evidence="2" type="ORF">CLCR_01258</name>
</gene>
<evidence type="ECO:0000313" key="3">
    <source>
        <dbReference type="Proteomes" id="UP000094526"/>
    </source>
</evidence>
<dbReference type="VEuPathDB" id="FungiDB:CLCR_01258"/>
<feature type="compositionally biased region" description="Gly residues" evidence="1">
    <location>
        <begin position="239"/>
        <end position="248"/>
    </location>
</feature>
<feature type="region of interest" description="Disordered" evidence="1">
    <location>
        <begin position="237"/>
        <end position="275"/>
    </location>
</feature>
<name>A0A1C1CCH1_9EURO</name>
<evidence type="ECO:0000313" key="2">
    <source>
        <dbReference type="EMBL" id="OCT46181.1"/>
    </source>
</evidence>
<keyword evidence="3" id="KW-1185">Reference proteome</keyword>
<dbReference type="OrthoDB" id="4115494at2759"/>
<dbReference type="Proteomes" id="UP000094526">
    <property type="component" value="Unassembled WGS sequence"/>
</dbReference>
<dbReference type="EMBL" id="LGRB01000016">
    <property type="protein sequence ID" value="OCT46181.1"/>
    <property type="molecule type" value="Genomic_DNA"/>
</dbReference>
<accession>A0A1C1CCH1</accession>
<evidence type="ECO:0000256" key="1">
    <source>
        <dbReference type="SAM" id="MobiDB-lite"/>
    </source>
</evidence>
<sequence>MSQSLLSLSPTSLKNLKAGETITIWYKESDNSDTVNRRILLEAFPKNVATTFSTTWKAEFPPLNKMKTDDILKIGSKKSVTVVGGNFKVWKDMLNWMLASCQGRGLEQIKIPNVKPFTYLFILRACARVIGCEHLVTEANRHMDRIAAVQIHSEDVRALWFLNPPDEEVRQFLADHVAIRFWERRLKAYGAYRTLRMEIPEFNRAIDDFCAMKKAERAEEKKKLWEQRKKEREIKRATGYGGYGGPGRKVGDWKGNDGSQKAGESKDGGEPKTVTLRMEVVRKGTKKQPTYAKLDLGAIGLTKQEFVGAK</sequence>